<dbReference type="RefSeq" id="XP_066069814.1">
    <property type="nucleotide sequence ID" value="XM_066213717.1"/>
</dbReference>
<keyword evidence="2" id="KW-1133">Transmembrane helix</keyword>
<feature type="compositionally biased region" description="Basic and acidic residues" evidence="1">
    <location>
        <begin position="250"/>
        <end position="263"/>
    </location>
</feature>
<feature type="compositionally biased region" description="Low complexity" evidence="1">
    <location>
        <begin position="285"/>
        <end position="304"/>
    </location>
</feature>
<reference evidence="3" key="3">
    <citation type="submission" date="2024-01" db="EMBL/GenBank/DDBJ databases">
        <authorList>
            <person name="Coelho M.A."/>
            <person name="David-Palma M."/>
            <person name="Shea T."/>
            <person name="Sun S."/>
            <person name="Cuomo C.A."/>
            <person name="Heitman J."/>
        </authorList>
    </citation>
    <scope>NUCLEOTIDE SEQUENCE</scope>
    <source>
        <strain evidence="3">CBS 7841</strain>
    </source>
</reference>
<dbReference type="Proteomes" id="UP000094043">
    <property type="component" value="Chromosome 5"/>
</dbReference>
<dbReference type="EMBL" id="CP143788">
    <property type="protein sequence ID" value="WVN89114.1"/>
    <property type="molecule type" value="Genomic_DNA"/>
</dbReference>
<reference evidence="3" key="1">
    <citation type="submission" date="2016-06" db="EMBL/GenBank/DDBJ databases">
        <authorList>
            <person name="Cuomo C."/>
            <person name="Litvintseva A."/>
            <person name="Heitman J."/>
            <person name="Chen Y."/>
            <person name="Sun S."/>
            <person name="Springer D."/>
            <person name="Dromer F."/>
            <person name="Young S."/>
            <person name="Zeng Q."/>
            <person name="Chapman S."/>
            <person name="Gujja S."/>
            <person name="Saif S."/>
            <person name="Birren B."/>
        </authorList>
    </citation>
    <scope>NUCLEOTIDE SEQUENCE</scope>
    <source>
        <strain evidence="3">CBS 7841</strain>
    </source>
</reference>
<keyword evidence="4" id="KW-1185">Reference proteome</keyword>
<feature type="transmembrane region" description="Helical" evidence="2">
    <location>
        <begin position="81"/>
        <end position="107"/>
    </location>
</feature>
<keyword evidence="2" id="KW-0472">Membrane</keyword>
<keyword evidence="2" id="KW-0812">Transmembrane</keyword>
<name>A0AAJ8JVB5_9TREE</name>
<feature type="compositionally biased region" description="Low complexity" evidence="1">
    <location>
        <begin position="265"/>
        <end position="275"/>
    </location>
</feature>
<feature type="region of interest" description="Disordered" evidence="1">
    <location>
        <begin position="1"/>
        <end position="59"/>
    </location>
</feature>
<evidence type="ECO:0000313" key="3">
    <source>
        <dbReference type="EMBL" id="WVN89114.1"/>
    </source>
</evidence>
<feature type="region of interest" description="Disordered" evidence="1">
    <location>
        <begin position="201"/>
        <end position="346"/>
    </location>
</feature>
<reference evidence="3" key="2">
    <citation type="journal article" date="2022" name="Elife">
        <title>Obligate sexual reproduction of a homothallic fungus closely related to the Cryptococcus pathogenic species complex.</title>
        <authorList>
            <person name="Passer A.R."/>
            <person name="Clancey S.A."/>
            <person name="Shea T."/>
            <person name="David-Palma M."/>
            <person name="Averette A.F."/>
            <person name="Boekhout T."/>
            <person name="Porcel B.M."/>
            <person name="Nowrousian M."/>
            <person name="Cuomo C.A."/>
            <person name="Sun S."/>
            <person name="Heitman J."/>
            <person name="Coelho M.A."/>
        </authorList>
    </citation>
    <scope>NUCLEOTIDE SEQUENCE</scope>
    <source>
        <strain evidence="3">CBS 7841</strain>
    </source>
</reference>
<protein>
    <submittedName>
        <fullName evidence="3">Uncharacterized protein</fullName>
    </submittedName>
</protein>
<evidence type="ECO:0000256" key="1">
    <source>
        <dbReference type="SAM" id="MobiDB-lite"/>
    </source>
</evidence>
<sequence>MPASESSSTRSKSSKPSSSSRSSSSSRPSSSSRSSSSSRPSSSSRGSSSSKSSGSKSGRGAAIAKTCNYYRYYMLHKSGGWLASIIIGLTDITGLWEITITAILFIISWTTLRVGEVEVSLVLGFAFDLTIPLQYQLHPSYSEIHANHLEKYWPIFFIGTAVECGAFLLVHPDVFTLVVCLKTTILLCLWMGRDSKGGYLTDKFGGKDKSRSSSDSSGGNRRSQSSRGSSDPNGGGDSSGRPTDGSNGGGKDKDRSGKKKEGENSSADQSASAAPSRRETSGKDSTPATPAEPSSSTATQTASAEKNTGKDKSNSYDPTRNLQPIRARLATKPGVKEQKPSSRRKR</sequence>
<proteinExistence type="predicted"/>
<feature type="compositionally biased region" description="Low complexity" evidence="1">
    <location>
        <begin position="213"/>
        <end position="232"/>
    </location>
</feature>
<dbReference type="KEGG" id="cdep:91088540"/>
<evidence type="ECO:0000313" key="4">
    <source>
        <dbReference type="Proteomes" id="UP000094043"/>
    </source>
</evidence>
<organism evidence="3 4">
    <name type="scientific">Cryptococcus depauperatus CBS 7841</name>
    <dbReference type="NCBI Taxonomy" id="1295531"/>
    <lineage>
        <taxon>Eukaryota</taxon>
        <taxon>Fungi</taxon>
        <taxon>Dikarya</taxon>
        <taxon>Basidiomycota</taxon>
        <taxon>Agaricomycotina</taxon>
        <taxon>Tremellomycetes</taxon>
        <taxon>Tremellales</taxon>
        <taxon>Cryptococcaceae</taxon>
        <taxon>Cryptococcus</taxon>
    </lineage>
</organism>
<dbReference type="GeneID" id="91088540"/>
<evidence type="ECO:0000256" key="2">
    <source>
        <dbReference type="SAM" id="Phobius"/>
    </source>
</evidence>
<accession>A0AAJ8JVB5</accession>
<gene>
    <name evidence="3" type="ORF">L203_104330</name>
</gene>
<dbReference type="AlphaFoldDB" id="A0AAJ8JVB5"/>